<organism evidence="2 3">
    <name type="scientific">Sphingomonas jejuensis</name>
    <dbReference type="NCBI Taxonomy" id="904715"/>
    <lineage>
        <taxon>Bacteria</taxon>
        <taxon>Pseudomonadati</taxon>
        <taxon>Pseudomonadota</taxon>
        <taxon>Alphaproteobacteria</taxon>
        <taxon>Sphingomonadales</taxon>
        <taxon>Sphingomonadaceae</taxon>
        <taxon>Sphingomonas</taxon>
    </lineage>
</organism>
<dbReference type="RefSeq" id="WP_167951881.1">
    <property type="nucleotide sequence ID" value="NZ_JAATJE010000001.1"/>
</dbReference>
<feature type="region of interest" description="Disordered" evidence="1">
    <location>
        <begin position="31"/>
        <end position="68"/>
    </location>
</feature>
<evidence type="ECO:0008006" key="4">
    <source>
        <dbReference type="Google" id="ProtNLM"/>
    </source>
</evidence>
<keyword evidence="3" id="KW-1185">Reference proteome</keyword>
<proteinExistence type="predicted"/>
<gene>
    <name evidence="2" type="ORF">GGR88_000073</name>
</gene>
<reference evidence="2 3" key="1">
    <citation type="submission" date="2020-03" db="EMBL/GenBank/DDBJ databases">
        <title>Genomic Encyclopedia of Type Strains, Phase IV (KMG-IV): sequencing the most valuable type-strain genomes for metagenomic binning, comparative biology and taxonomic classification.</title>
        <authorList>
            <person name="Goeker M."/>
        </authorList>
    </citation>
    <scope>NUCLEOTIDE SEQUENCE [LARGE SCALE GENOMIC DNA]</scope>
    <source>
        <strain evidence="2 3">DSM 27651</strain>
    </source>
</reference>
<evidence type="ECO:0000256" key="1">
    <source>
        <dbReference type="SAM" id="MobiDB-lite"/>
    </source>
</evidence>
<protein>
    <recommendedName>
        <fullName evidence="4">Secreted protein</fullName>
    </recommendedName>
</protein>
<sequence length="100" mass="10516">MLLLVAAPAVDAFACGPEPIAATACQDCDAATAPAEQPSERNQEPHGACLHGHCHHPHTGLRDEDPASDVVFDRDLPFAWTNVNSALGLPTSGPERPPRS</sequence>
<accession>A0ABX0XHB3</accession>
<dbReference type="Proteomes" id="UP000734218">
    <property type="component" value="Unassembled WGS sequence"/>
</dbReference>
<name>A0ABX0XHB3_9SPHN</name>
<dbReference type="EMBL" id="JAATJE010000001">
    <property type="protein sequence ID" value="NJC32599.1"/>
    <property type="molecule type" value="Genomic_DNA"/>
</dbReference>
<comment type="caution">
    <text evidence="2">The sequence shown here is derived from an EMBL/GenBank/DDBJ whole genome shotgun (WGS) entry which is preliminary data.</text>
</comment>
<evidence type="ECO:0000313" key="2">
    <source>
        <dbReference type="EMBL" id="NJC32599.1"/>
    </source>
</evidence>
<evidence type="ECO:0000313" key="3">
    <source>
        <dbReference type="Proteomes" id="UP000734218"/>
    </source>
</evidence>